<dbReference type="InParanoid" id="A0A4W3IT35"/>
<dbReference type="GO" id="GO:0016604">
    <property type="term" value="C:nuclear body"/>
    <property type="evidence" value="ECO:0007669"/>
    <property type="project" value="TreeGrafter"/>
</dbReference>
<feature type="compositionally biased region" description="Polar residues" evidence="1">
    <location>
        <begin position="754"/>
        <end position="765"/>
    </location>
</feature>
<organism evidence="2 3">
    <name type="scientific">Callorhinchus milii</name>
    <name type="common">Ghost shark</name>
    <dbReference type="NCBI Taxonomy" id="7868"/>
    <lineage>
        <taxon>Eukaryota</taxon>
        <taxon>Metazoa</taxon>
        <taxon>Chordata</taxon>
        <taxon>Craniata</taxon>
        <taxon>Vertebrata</taxon>
        <taxon>Chondrichthyes</taxon>
        <taxon>Holocephali</taxon>
        <taxon>Chimaeriformes</taxon>
        <taxon>Callorhinchidae</taxon>
        <taxon>Callorhinchus</taxon>
    </lineage>
</organism>
<dbReference type="PANTHER" id="PTHR15275:SF0">
    <property type="entry name" value="MASTERMIND-LIKE DOMAIN-CONTAINING PROTEIN 1"/>
    <property type="match status" value="1"/>
</dbReference>
<keyword evidence="3" id="KW-1185">Reference proteome</keyword>
<dbReference type="InterPro" id="IPR026131">
    <property type="entry name" value="MAMLD1"/>
</dbReference>
<feature type="compositionally biased region" description="Low complexity" evidence="1">
    <location>
        <begin position="175"/>
        <end position="187"/>
    </location>
</feature>
<dbReference type="PANTHER" id="PTHR15275">
    <property type="entry name" value="CG1 PROTEIN/F18"/>
    <property type="match status" value="1"/>
</dbReference>
<sequence length="884" mass="94430">QLQGSIKRTLESNSSPAGNDKINELSDGAFPAEVKRICLDDVSLPMGRSDASRVLCSDVQNSPLAIGHRSLGLQTPASMGPSLGCVTAGRSSGLLGSSQVNGSDISSQFPVAPNAEMKQNAVDGHNMFSFDSKGGTNIQTMDQDLEDLLEELTNMPNELDILNNRSDPLNLGLVQTSQSSSQKPSPQAGSHLDNPLPSREFSPNYSQAPVGSPQRRPPSAGTSYPLPVPANSMPLPMSSPSQNQAPSQTQPPLLSGANANRTGPNWRELSHAQQLKKIAASQQQRSVSQVPHPQPGQAANWHPSSGPSPPYRPDKLPSPSLHQQPFSPPNAMLPNIAASNNPASTIQSYLYNKASSNQSTRSNMLVQQQPGLSQGPVNDNSLASEQLSFSNTKPLSHFDPDPSVQKLPTVAGGQGQPSVVHYMQQAASAAQQSPQPGPTQQATSLHFQQMRHDHNPNMVSRLPDPSANPNSNSGSGYIKNPSHAFLKQQLLKKQQNLLQQQMMADQVRLCIWQHKSCHDVLRKDDINIFMLFTAVAQSLPANSGQPLATSASAHCGMRLNQALLQVTSQNNLGPGIPSVNASQGDRTMGMYSNNPGSQQGMYVPSSSINVTSSGINMPLRPSQSALGMRSNSQAVPSQPMIPQRTTISVFGGSVANPAVSVQHIRQSISQAGANMSVQGITNPLATPGMTSQMWAQQRISVMQNQNKMDGSMQQFPNSPLFSKQNMRPNLSVQQFPHQSIAPPNQIAPGGQMRPLQQLNPGQNGQPMVPMSGQPPRNNQPRLPLTALASMKPVPPGITSLSQTHPAPGLAPASYTSTGLSSGSYNCVNSAPEVSSFDFLQHNNSGTLSGSRNESDFIESIMKTSSSNDDWINDLTLDDFLGQHS</sequence>
<dbReference type="GeneTree" id="ENSGT00730000111366"/>
<reference evidence="3" key="1">
    <citation type="journal article" date="2006" name="Science">
        <title>Ancient noncoding elements conserved in the human genome.</title>
        <authorList>
            <person name="Venkatesh B."/>
            <person name="Kirkness E.F."/>
            <person name="Loh Y.H."/>
            <person name="Halpern A.L."/>
            <person name="Lee A.P."/>
            <person name="Johnson J."/>
            <person name="Dandona N."/>
            <person name="Viswanathan L.D."/>
            <person name="Tay A."/>
            <person name="Venter J.C."/>
            <person name="Strausberg R.L."/>
            <person name="Brenner S."/>
        </authorList>
    </citation>
    <scope>NUCLEOTIDE SEQUENCE [LARGE SCALE GENOMIC DNA]</scope>
</reference>
<feature type="region of interest" description="Disordered" evidence="1">
    <location>
        <begin position="170"/>
        <end position="339"/>
    </location>
</feature>
<dbReference type="STRING" id="7868.ENSCMIP00000032542"/>
<feature type="region of interest" description="Disordered" evidence="1">
    <location>
        <begin position="796"/>
        <end position="815"/>
    </location>
</feature>
<dbReference type="AlphaFoldDB" id="A0A4W3IT35"/>
<evidence type="ECO:0000256" key="1">
    <source>
        <dbReference type="SAM" id="MobiDB-lite"/>
    </source>
</evidence>
<feature type="compositionally biased region" description="Polar residues" evidence="1">
    <location>
        <begin position="1"/>
        <end position="17"/>
    </location>
</feature>
<feature type="region of interest" description="Disordered" evidence="1">
    <location>
        <begin position="1"/>
        <end position="25"/>
    </location>
</feature>
<feature type="compositionally biased region" description="Low complexity" evidence="1">
    <location>
        <begin position="424"/>
        <end position="444"/>
    </location>
</feature>
<proteinExistence type="predicted"/>
<dbReference type="GO" id="GO:0006357">
    <property type="term" value="P:regulation of transcription by RNA polymerase II"/>
    <property type="evidence" value="ECO:0007669"/>
    <property type="project" value="TreeGrafter"/>
</dbReference>
<accession>A0A4W3IT35</accession>
<dbReference type="OMA" id="FNNAAWV"/>
<name>A0A4W3IT35_CALMI</name>
<reference evidence="3" key="2">
    <citation type="journal article" date="2007" name="PLoS Biol.">
        <title>Survey sequencing and comparative analysis of the elephant shark (Callorhinchus milii) genome.</title>
        <authorList>
            <person name="Venkatesh B."/>
            <person name="Kirkness E.F."/>
            <person name="Loh Y.H."/>
            <person name="Halpern A.L."/>
            <person name="Lee A.P."/>
            <person name="Johnson J."/>
            <person name="Dandona N."/>
            <person name="Viswanathan L.D."/>
            <person name="Tay A."/>
            <person name="Venter J.C."/>
            <person name="Strausberg R.L."/>
            <person name="Brenner S."/>
        </authorList>
    </citation>
    <scope>NUCLEOTIDE SEQUENCE [LARGE SCALE GENOMIC DNA]</scope>
</reference>
<feature type="compositionally biased region" description="Low complexity" evidence="1">
    <location>
        <begin position="463"/>
        <end position="473"/>
    </location>
</feature>
<protein>
    <recommendedName>
        <fullName evidence="4">Mastermind-like domain-containing protein 1</fullName>
    </recommendedName>
</protein>
<evidence type="ECO:0000313" key="2">
    <source>
        <dbReference type="Ensembl" id="ENSCMIP00000032542.1"/>
    </source>
</evidence>
<evidence type="ECO:0000313" key="3">
    <source>
        <dbReference type="Proteomes" id="UP000314986"/>
    </source>
</evidence>
<feature type="region of interest" description="Disordered" evidence="1">
    <location>
        <begin position="739"/>
        <end position="782"/>
    </location>
</feature>
<dbReference type="Ensembl" id="ENSCMIT00000033035.1">
    <property type="protein sequence ID" value="ENSCMIP00000032542.1"/>
    <property type="gene ID" value="ENSCMIG00000013907.1"/>
</dbReference>
<evidence type="ECO:0008006" key="4">
    <source>
        <dbReference type="Google" id="ProtNLM"/>
    </source>
</evidence>
<feature type="region of interest" description="Disordered" evidence="1">
    <location>
        <begin position="391"/>
        <end position="479"/>
    </location>
</feature>
<feature type="compositionally biased region" description="Polar residues" evidence="1">
    <location>
        <begin position="238"/>
        <end position="263"/>
    </location>
</feature>
<reference evidence="2" key="4">
    <citation type="submission" date="2025-08" db="UniProtKB">
        <authorList>
            <consortium name="Ensembl"/>
        </authorList>
    </citation>
    <scope>IDENTIFICATION</scope>
</reference>
<feature type="compositionally biased region" description="Low complexity" evidence="1">
    <location>
        <begin position="281"/>
        <end position="291"/>
    </location>
</feature>
<reference evidence="2" key="5">
    <citation type="submission" date="2025-09" db="UniProtKB">
        <authorList>
            <consortium name="Ensembl"/>
        </authorList>
    </citation>
    <scope>IDENTIFICATION</scope>
</reference>
<dbReference type="Proteomes" id="UP000314986">
    <property type="component" value="Unassembled WGS sequence"/>
</dbReference>
<reference evidence="3" key="3">
    <citation type="journal article" date="2014" name="Nature">
        <title>Elephant shark genome provides unique insights into gnathostome evolution.</title>
        <authorList>
            <consortium name="International Elephant Shark Genome Sequencing Consortium"/>
            <person name="Venkatesh B."/>
            <person name="Lee A.P."/>
            <person name="Ravi V."/>
            <person name="Maurya A.K."/>
            <person name="Lian M.M."/>
            <person name="Swann J.B."/>
            <person name="Ohta Y."/>
            <person name="Flajnik M.F."/>
            <person name="Sutoh Y."/>
            <person name="Kasahara M."/>
            <person name="Hoon S."/>
            <person name="Gangu V."/>
            <person name="Roy S.W."/>
            <person name="Irimia M."/>
            <person name="Korzh V."/>
            <person name="Kondrychyn I."/>
            <person name="Lim Z.W."/>
            <person name="Tay B.H."/>
            <person name="Tohari S."/>
            <person name="Kong K.W."/>
            <person name="Ho S."/>
            <person name="Lorente-Galdos B."/>
            <person name="Quilez J."/>
            <person name="Marques-Bonet T."/>
            <person name="Raney B.J."/>
            <person name="Ingham P.W."/>
            <person name="Tay A."/>
            <person name="Hillier L.W."/>
            <person name="Minx P."/>
            <person name="Boehm T."/>
            <person name="Wilson R.K."/>
            <person name="Brenner S."/>
            <person name="Warren W.C."/>
        </authorList>
    </citation>
    <scope>NUCLEOTIDE SEQUENCE [LARGE SCALE GENOMIC DNA]</scope>
</reference>